<dbReference type="InterPro" id="IPR009057">
    <property type="entry name" value="Homeodomain-like_sf"/>
</dbReference>
<name>A0ABW8V1K0_9RHOB</name>
<evidence type="ECO:0000313" key="6">
    <source>
        <dbReference type="Proteomes" id="UP001627408"/>
    </source>
</evidence>
<keyword evidence="1" id="KW-0805">Transcription regulation</keyword>
<keyword evidence="3" id="KW-0804">Transcription</keyword>
<keyword evidence="2" id="KW-0238">DNA-binding</keyword>
<evidence type="ECO:0000256" key="1">
    <source>
        <dbReference type="ARBA" id="ARBA00023015"/>
    </source>
</evidence>
<dbReference type="Proteomes" id="UP001627408">
    <property type="component" value="Unassembled WGS sequence"/>
</dbReference>
<comment type="caution">
    <text evidence="5">The sequence shown here is derived from an EMBL/GenBank/DDBJ whole genome shotgun (WGS) entry which is preliminary data.</text>
</comment>
<dbReference type="PANTHER" id="PTHR47894">
    <property type="entry name" value="HTH-TYPE TRANSCRIPTIONAL REGULATOR GADX"/>
    <property type="match status" value="1"/>
</dbReference>
<gene>
    <name evidence="5" type="ORF">ACERZ8_18605</name>
</gene>
<feature type="domain" description="HTH araC/xylS-type" evidence="4">
    <location>
        <begin position="236"/>
        <end position="334"/>
    </location>
</feature>
<evidence type="ECO:0000256" key="2">
    <source>
        <dbReference type="ARBA" id="ARBA00023125"/>
    </source>
</evidence>
<dbReference type="SUPFAM" id="SSF46689">
    <property type="entry name" value="Homeodomain-like"/>
    <property type="match status" value="1"/>
</dbReference>
<dbReference type="RefSeq" id="WP_407593653.1">
    <property type="nucleotide sequence ID" value="NZ_JBHDIY010000002.1"/>
</dbReference>
<dbReference type="Pfam" id="PF12833">
    <property type="entry name" value="HTH_18"/>
    <property type="match status" value="1"/>
</dbReference>
<dbReference type="SMART" id="SM00342">
    <property type="entry name" value="HTH_ARAC"/>
    <property type="match status" value="1"/>
</dbReference>
<protein>
    <submittedName>
        <fullName evidence="5">Helix-turn-helix domain-containing protein</fullName>
    </submittedName>
</protein>
<dbReference type="Gene3D" id="1.10.10.60">
    <property type="entry name" value="Homeodomain-like"/>
    <property type="match status" value="1"/>
</dbReference>
<keyword evidence="6" id="KW-1185">Reference proteome</keyword>
<evidence type="ECO:0000313" key="5">
    <source>
        <dbReference type="EMBL" id="MFL4471789.1"/>
    </source>
</evidence>
<dbReference type="PROSITE" id="PS01124">
    <property type="entry name" value="HTH_ARAC_FAMILY_2"/>
    <property type="match status" value="1"/>
</dbReference>
<dbReference type="PANTHER" id="PTHR47894:SF1">
    <property type="entry name" value="HTH-TYPE TRANSCRIPTIONAL REGULATOR VQSM"/>
    <property type="match status" value="1"/>
</dbReference>
<evidence type="ECO:0000259" key="4">
    <source>
        <dbReference type="PROSITE" id="PS01124"/>
    </source>
</evidence>
<sequence>MSDTTQMRYKIARTVEQLCGLLQINPRDVMRRMHYPVDFLEHEGRGVTPAEFFAGWNAMLAEAGRDDTPLILGQAYARGPFNPSFYAFTCSPTVAVGLERLALFKPLTGPLHLALRRGDSGALTITKSSNVAAHPLPDTFAATELVFVTEAMRTCTGHHIVPRHATLPGRVACHAQIETYLGCEIGISAGVAATLRIAAEDADRPLLSADADQWAQLEPAFRRQMQAQNEEQTMSARVCNILPEMLPGGEASVQATAARLRLSPRSLQRYLKSEGTGFQSLLDATREDLARHYLATTDLTVEEISYLLAYSDPNSFYRAFQTWTGQTPKTVRAALRA</sequence>
<reference evidence="5 6" key="1">
    <citation type="submission" date="2024-08" db="EMBL/GenBank/DDBJ databases">
        <title>Tateyamaria sp. nov., isolated from marine algae.</title>
        <authorList>
            <person name="Choi B.J."/>
            <person name="Kim J.M."/>
            <person name="Lee J.K."/>
            <person name="Choi D.G."/>
            <person name="Bayburt H."/>
            <person name="Baek J.H."/>
            <person name="Han D.M."/>
            <person name="Jeon C.O."/>
        </authorList>
    </citation>
    <scope>NUCLEOTIDE SEQUENCE [LARGE SCALE GENOMIC DNA]</scope>
    <source>
        <strain evidence="5 6">KMU-156</strain>
    </source>
</reference>
<dbReference type="Pfam" id="PF12625">
    <property type="entry name" value="Arabinose_bd"/>
    <property type="match status" value="1"/>
</dbReference>
<dbReference type="EMBL" id="JBHDIY010000002">
    <property type="protein sequence ID" value="MFL4471789.1"/>
    <property type="molecule type" value="Genomic_DNA"/>
</dbReference>
<dbReference type="InterPro" id="IPR018060">
    <property type="entry name" value="HTH_AraC"/>
</dbReference>
<evidence type="ECO:0000256" key="3">
    <source>
        <dbReference type="ARBA" id="ARBA00023163"/>
    </source>
</evidence>
<accession>A0ABW8V1K0</accession>
<proteinExistence type="predicted"/>
<organism evidence="5 6">
    <name type="scientific">Tateyamaria armeniaca</name>
    <dbReference type="NCBI Taxonomy" id="2518930"/>
    <lineage>
        <taxon>Bacteria</taxon>
        <taxon>Pseudomonadati</taxon>
        <taxon>Pseudomonadota</taxon>
        <taxon>Alphaproteobacteria</taxon>
        <taxon>Rhodobacterales</taxon>
        <taxon>Roseobacteraceae</taxon>
        <taxon>Tateyamaria</taxon>
    </lineage>
</organism>
<dbReference type="InterPro" id="IPR032687">
    <property type="entry name" value="AraC-type_N"/>
</dbReference>